<evidence type="ECO:0000313" key="1">
    <source>
        <dbReference type="EMBL" id="PKA40453.1"/>
    </source>
</evidence>
<proteinExistence type="predicted"/>
<sequence length="117" mass="12739">MRGSESIIWPGGEHSFRLGIGELRAIEQRSDAGCAVVMMRLLSSQWKIDDVVGPIRIGLVGGGKDEREAQKILESALDVASPYALAVTAAEIIRRFIMWETDDQPGENQAGIEAESN</sequence>
<accession>A0A2N0D2U3</accession>
<dbReference type="AlphaFoldDB" id="A0A2N0D2U3"/>
<protein>
    <submittedName>
        <fullName evidence="1">Gene transfer agent family protein</fullName>
    </submittedName>
</protein>
<dbReference type="EMBL" id="PIQN01000022">
    <property type="protein sequence ID" value="PKA40453.1"/>
    <property type="molecule type" value="Genomic_DNA"/>
</dbReference>
<dbReference type="Pfam" id="PF11836">
    <property type="entry name" value="Phage_TAC_11"/>
    <property type="match status" value="1"/>
</dbReference>
<dbReference type="InterPro" id="IPR021791">
    <property type="entry name" value="Phage_TAC_11"/>
</dbReference>
<reference evidence="1 2" key="1">
    <citation type="submission" date="2017-11" db="EMBL/GenBank/DDBJ databases">
        <authorList>
            <person name="Han C.G."/>
        </authorList>
    </citation>
    <scope>NUCLEOTIDE SEQUENCE [LARGE SCALE GENOMIC DNA]</scope>
    <source>
        <strain evidence="1 2">HCNT1</strain>
    </source>
</reference>
<reference evidence="1 2" key="2">
    <citation type="submission" date="2017-12" db="EMBL/GenBank/DDBJ databases">
        <title>Genome sequence of Rhizobium sullae HCNT1 isolated from Sulla coronaria nodules and featuring peculiar denitrification phenotypes.</title>
        <authorList>
            <person name="De Diego-Diaz B."/>
            <person name="Treu L."/>
            <person name="Campanaro S."/>
            <person name="Da Silva Duarte V."/>
            <person name="Basaglia M."/>
            <person name="Favaro L."/>
            <person name="Casella S."/>
            <person name="Squartini A."/>
        </authorList>
    </citation>
    <scope>NUCLEOTIDE SEQUENCE [LARGE SCALE GENOMIC DNA]</scope>
    <source>
        <strain evidence="1 2">HCNT1</strain>
    </source>
</reference>
<dbReference type="Proteomes" id="UP000232164">
    <property type="component" value="Unassembled WGS sequence"/>
</dbReference>
<name>A0A2N0D2U3_RHISU</name>
<gene>
    <name evidence="1" type="ORF">CWR43_28160</name>
</gene>
<evidence type="ECO:0000313" key="2">
    <source>
        <dbReference type="Proteomes" id="UP000232164"/>
    </source>
</evidence>
<organism evidence="1 2">
    <name type="scientific">Rhizobium sullae</name>
    <name type="common">Rhizobium hedysari</name>
    <dbReference type="NCBI Taxonomy" id="50338"/>
    <lineage>
        <taxon>Bacteria</taxon>
        <taxon>Pseudomonadati</taxon>
        <taxon>Pseudomonadota</taxon>
        <taxon>Alphaproteobacteria</taxon>
        <taxon>Hyphomicrobiales</taxon>
        <taxon>Rhizobiaceae</taxon>
        <taxon>Rhizobium/Agrobacterium group</taxon>
        <taxon>Rhizobium</taxon>
    </lineage>
</organism>
<comment type="caution">
    <text evidence="1">The sequence shown here is derived from an EMBL/GenBank/DDBJ whole genome shotgun (WGS) entry which is preliminary data.</text>
</comment>
<dbReference type="RefSeq" id="WP_100772697.1">
    <property type="nucleotide sequence ID" value="NZ_PIQN01000022.1"/>
</dbReference>